<evidence type="ECO:0000256" key="1">
    <source>
        <dbReference type="SAM" id="MobiDB-lite"/>
    </source>
</evidence>
<feature type="transmembrane region" description="Helical" evidence="2">
    <location>
        <begin position="53"/>
        <end position="74"/>
    </location>
</feature>
<sequence>MERERAGRRPYSRKVRPPEDHPPRRDPLPPSARLYGTPAPPSHSGVPRWVRPALVATLAVAAVAGLVGAVVTVVTRLTAPAPPVTVTDGVAGVVYRLPEGWHEGKLAPVSAFTSVVSDGRRALVMVRAGPPLKEETARDAAVRLAELYSRLLLHGDRVQVEDDRPVTLAGFRGHGRALRAQYTDVVNRPAHLRVVVADRGASTLVLLAVVQPDDARTRADVDAIVNELAASR</sequence>
<keyword evidence="2" id="KW-0812">Transmembrane</keyword>
<keyword evidence="2" id="KW-1133">Transmembrane helix</keyword>
<dbReference type="EMBL" id="FNKK01000002">
    <property type="protein sequence ID" value="SDQ95799.1"/>
    <property type="molecule type" value="Genomic_DNA"/>
</dbReference>
<gene>
    <name evidence="3" type="ORF">SAMN04489764_2780</name>
</gene>
<protein>
    <submittedName>
        <fullName evidence="3">Uncharacterized protein</fullName>
    </submittedName>
</protein>
<evidence type="ECO:0000313" key="4">
    <source>
        <dbReference type="Proteomes" id="UP000217103"/>
    </source>
</evidence>
<accession>A0A1H1F4S7</accession>
<name>A0A1H1F4S7_9ACTN</name>
<dbReference type="STRING" id="35622.SAMN04489764_2780"/>
<proteinExistence type="predicted"/>
<evidence type="ECO:0000313" key="3">
    <source>
        <dbReference type="EMBL" id="SDQ95799.1"/>
    </source>
</evidence>
<organism evidence="3 4">
    <name type="scientific">Thermostaphylospora chromogena</name>
    <dbReference type="NCBI Taxonomy" id="35622"/>
    <lineage>
        <taxon>Bacteria</taxon>
        <taxon>Bacillati</taxon>
        <taxon>Actinomycetota</taxon>
        <taxon>Actinomycetes</taxon>
        <taxon>Streptosporangiales</taxon>
        <taxon>Thermomonosporaceae</taxon>
        <taxon>Thermostaphylospora</taxon>
    </lineage>
</organism>
<reference evidence="3 4" key="1">
    <citation type="submission" date="2016-10" db="EMBL/GenBank/DDBJ databases">
        <authorList>
            <person name="de Groot N.N."/>
        </authorList>
    </citation>
    <scope>NUCLEOTIDE SEQUENCE [LARGE SCALE GENOMIC DNA]</scope>
    <source>
        <strain evidence="3 4">DSM 43794</strain>
    </source>
</reference>
<keyword evidence="4" id="KW-1185">Reference proteome</keyword>
<keyword evidence="2" id="KW-0472">Membrane</keyword>
<feature type="compositionally biased region" description="Basic and acidic residues" evidence="1">
    <location>
        <begin position="16"/>
        <end position="27"/>
    </location>
</feature>
<dbReference type="AlphaFoldDB" id="A0A1H1F4S7"/>
<dbReference type="OrthoDB" id="3543570at2"/>
<feature type="region of interest" description="Disordered" evidence="1">
    <location>
        <begin position="1"/>
        <end position="45"/>
    </location>
</feature>
<dbReference type="Proteomes" id="UP000217103">
    <property type="component" value="Unassembled WGS sequence"/>
</dbReference>
<dbReference type="RefSeq" id="WP_093259415.1">
    <property type="nucleotide sequence ID" value="NZ_FNKK01000002.1"/>
</dbReference>
<evidence type="ECO:0000256" key="2">
    <source>
        <dbReference type="SAM" id="Phobius"/>
    </source>
</evidence>